<evidence type="ECO:0000313" key="3">
    <source>
        <dbReference type="Proteomes" id="UP001165489"/>
    </source>
</evidence>
<dbReference type="InterPro" id="IPR017946">
    <property type="entry name" value="PLC-like_Pdiesterase_TIM-brl"/>
</dbReference>
<dbReference type="Gene3D" id="3.20.20.190">
    <property type="entry name" value="Phosphatidylinositol (PI) phosphodiesterase"/>
    <property type="match status" value="1"/>
</dbReference>
<accession>A0ABS9V5R0</accession>
<dbReference type="PANTHER" id="PTHR46211">
    <property type="entry name" value="GLYCEROPHOSPHORYL DIESTER PHOSPHODIESTERASE"/>
    <property type="match status" value="1"/>
</dbReference>
<sequence length="289" mass="32690">MKKLILLILITAPMNTFGQQAYDLQGHRGARGLMPENTIPAMIKALDLGVNTLELDLAITKDGEVIVTHEPYMNPVICLTPSGEEITAGDKSHNIYKLSYAEVSRYDVGTKVHKDFPNQVKFHTTKPRLADLFEVVEKYVNDHDLPKPKYNIEIKSSPEGDDTYHPGVKEFSDLVFQVIDKYISWDRINVQSFDFRILRYYHETYPDVVLAVLVPGPTKFEAQLVELGFQPQIYSPHYNGLTKEIVNTLHGKGLKVIPWTVNSTSDMQSLLDMGVDGIITDYPNLAPQR</sequence>
<keyword evidence="3" id="KW-1185">Reference proteome</keyword>
<dbReference type="Pfam" id="PF03009">
    <property type="entry name" value="GDPD"/>
    <property type="match status" value="1"/>
</dbReference>
<dbReference type="RefSeq" id="WP_241350179.1">
    <property type="nucleotide sequence ID" value="NZ_JAKZGP010000111.1"/>
</dbReference>
<protein>
    <submittedName>
        <fullName evidence="2">Glycerophosphodiester phosphodiesterase</fullName>
    </submittedName>
</protein>
<proteinExistence type="predicted"/>
<dbReference type="PANTHER" id="PTHR46211:SF14">
    <property type="entry name" value="GLYCEROPHOSPHODIESTER PHOSPHODIESTERASE"/>
    <property type="match status" value="1"/>
</dbReference>
<reference evidence="2" key="1">
    <citation type="submission" date="2022-03" db="EMBL/GenBank/DDBJ databases">
        <title>De novo assembled genomes of Belliella spp. (Cyclobacteriaceae) strains.</title>
        <authorList>
            <person name="Szabo A."/>
            <person name="Korponai K."/>
            <person name="Felfoldi T."/>
        </authorList>
    </citation>
    <scope>NUCLEOTIDE SEQUENCE</scope>
    <source>
        <strain evidence="2">DSM 111904</strain>
    </source>
</reference>
<feature type="domain" description="GP-PDE" evidence="1">
    <location>
        <begin position="22"/>
        <end position="289"/>
    </location>
</feature>
<organism evidence="2 3">
    <name type="scientific">Belliella filtrata</name>
    <dbReference type="NCBI Taxonomy" id="2923435"/>
    <lineage>
        <taxon>Bacteria</taxon>
        <taxon>Pseudomonadati</taxon>
        <taxon>Bacteroidota</taxon>
        <taxon>Cytophagia</taxon>
        <taxon>Cytophagales</taxon>
        <taxon>Cyclobacteriaceae</taxon>
        <taxon>Belliella</taxon>
    </lineage>
</organism>
<dbReference type="SUPFAM" id="SSF51695">
    <property type="entry name" value="PLC-like phosphodiesterases"/>
    <property type="match status" value="1"/>
</dbReference>
<evidence type="ECO:0000259" key="1">
    <source>
        <dbReference type="PROSITE" id="PS51704"/>
    </source>
</evidence>
<dbReference type="EMBL" id="JAKZGP010000111">
    <property type="protein sequence ID" value="MCH7411754.1"/>
    <property type="molecule type" value="Genomic_DNA"/>
</dbReference>
<comment type="caution">
    <text evidence="2">The sequence shown here is derived from an EMBL/GenBank/DDBJ whole genome shotgun (WGS) entry which is preliminary data.</text>
</comment>
<dbReference type="Proteomes" id="UP001165489">
    <property type="component" value="Unassembled WGS sequence"/>
</dbReference>
<evidence type="ECO:0000313" key="2">
    <source>
        <dbReference type="EMBL" id="MCH7411754.1"/>
    </source>
</evidence>
<gene>
    <name evidence="2" type="ORF">MM239_20375</name>
</gene>
<dbReference type="InterPro" id="IPR030395">
    <property type="entry name" value="GP_PDE_dom"/>
</dbReference>
<name>A0ABS9V5R0_9BACT</name>
<dbReference type="PROSITE" id="PS51704">
    <property type="entry name" value="GP_PDE"/>
    <property type="match status" value="1"/>
</dbReference>